<keyword evidence="7" id="KW-1185">Reference proteome</keyword>
<comment type="similarity">
    <text evidence="3">Belongs to the TRAFAC class dynamin-like GTPase superfamily. GB1/RHD3 GTPase family.</text>
</comment>
<evidence type="ECO:0000256" key="3">
    <source>
        <dbReference type="PROSITE-ProRule" id="PRU01052"/>
    </source>
</evidence>
<feature type="domain" description="GB1/RHD3-type G" evidence="4">
    <location>
        <begin position="324"/>
        <end position="459"/>
    </location>
</feature>
<feature type="domain" description="VLIG-type G" evidence="5">
    <location>
        <begin position="324"/>
        <end position="459"/>
    </location>
</feature>
<proteinExistence type="inferred from homology"/>
<sequence length="459" mass="53531">IMKELKIPVNNILAIPEITETDVFNAKLNALRKHIQKITKSEHFKVPASANPPPRHVNGYFKFENRMQILNEHSSTNNLVVNTLNEDVKKFLSELNKLLQNESDEKTSDSTPNLHQKIFRSLSTRAKADKLAEEGRNLPMSMEYNKRMQIIIENQRQLDELKKEYASIQHHPLVTLYNKIIQEKDNLKRVLFENAIILWQKPLIEPILKERSYLKSKRQQTENQLKNHEEEIFGSYGDKIAELGQILDVMRINREHFWRELIHVYENLDKFENKDSFDVDKFFDGYLEYVKQGGEFELIDGNNSQINYNALNRLFGSIHGEHDKKELFVISIIGPQSTGKSTLLNFLFNTSFQMSAGRCTQGLYASYFKTNYEKAQECLILDSEGLLSIERKDDKFDKQMTILAMALSQVMIVNVNEEMNKSMKRIISMSLFAAKELKMCMNKKPIIVFVLRNMIHDDK</sequence>
<accession>X6LML9</accession>
<evidence type="ECO:0000313" key="7">
    <source>
        <dbReference type="Proteomes" id="UP000023152"/>
    </source>
</evidence>
<name>X6LML9_RETFI</name>
<reference evidence="6 7" key="1">
    <citation type="journal article" date="2013" name="Curr. Biol.">
        <title>The Genome of the Foraminiferan Reticulomyxa filosa.</title>
        <authorList>
            <person name="Glockner G."/>
            <person name="Hulsmann N."/>
            <person name="Schleicher M."/>
            <person name="Noegel A.A."/>
            <person name="Eichinger L."/>
            <person name="Gallinger C."/>
            <person name="Pawlowski J."/>
            <person name="Sierra R."/>
            <person name="Euteneuer U."/>
            <person name="Pillet L."/>
            <person name="Moustafa A."/>
            <person name="Platzer M."/>
            <person name="Groth M."/>
            <person name="Szafranski K."/>
            <person name="Schliwa M."/>
        </authorList>
    </citation>
    <scope>NUCLEOTIDE SEQUENCE [LARGE SCALE GENOMIC DNA]</scope>
</reference>
<evidence type="ECO:0000259" key="4">
    <source>
        <dbReference type="PROSITE" id="PS51715"/>
    </source>
</evidence>
<evidence type="ECO:0000259" key="5">
    <source>
        <dbReference type="PROSITE" id="PS51717"/>
    </source>
</evidence>
<gene>
    <name evidence="6" type="ORF">RFI_34564</name>
</gene>
<dbReference type="PROSITE" id="PS51715">
    <property type="entry name" value="G_GB1_RHD3"/>
    <property type="match status" value="1"/>
</dbReference>
<dbReference type="Gene3D" id="3.40.50.300">
    <property type="entry name" value="P-loop containing nucleotide triphosphate hydrolases"/>
    <property type="match status" value="1"/>
</dbReference>
<protein>
    <submittedName>
        <fullName evidence="6">von Willebrand factor type A domain containing protein</fullName>
    </submittedName>
</protein>
<dbReference type="InterPro" id="IPR027417">
    <property type="entry name" value="P-loop_NTPase"/>
</dbReference>
<dbReference type="EMBL" id="ASPP01034768">
    <property type="protein sequence ID" value="ETO02849.1"/>
    <property type="molecule type" value="Genomic_DNA"/>
</dbReference>
<dbReference type="Pfam" id="PF25683">
    <property type="entry name" value="URGCP_GTPase"/>
    <property type="match status" value="1"/>
</dbReference>
<keyword evidence="2" id="KW-0342">GTP-binding</keyword>
<dbReference type="AlphaFoldDB" id="X6LML9"/>
<dbReference type="InterPro" id="IPR030386">
    <property type="entry name" value="G_GB1_RHD3_dom"/>
</dbReference>
<dbReference type="OrthoDB" id="1597724at2759"/>
<feature type="non-terminal residue" evidence="6">
    <location>
        <position position="459"/>
    </location>
</feature>
<comment type="caution">
    <text evidence="6">The sequence shown here is derived from an EMBL/GenBank/DDBJ whole genome shotgun (WGS) entry which is preliminary data.</text>
</comment>
<organism evidence="6 7">
    <name type="scientific">Reticulomyxa filosa</name>
    <dbReference type="NCBI Taxonomy" id="46433"/>
    <lineage>
        <taxon>Eukaryota</taxon>
        <taxon>Sar</taxon>
        <taxon>Rhizaria</taxon>
        <taxon>Retaria</taxon>
        <taxon>Foraminifera</taxon>
        <taxon>Monothalamids</taxon>
        <taxon>Reticulomyxidae</taxon>
        <taxon>Reticulomyxa</taxon>
    </lineage>
</organism>
<dbReference type="Proteomes" id="UP000023152">
    <property type="component" value="Unassembled WGS sequence"/>
</dbReference>
<evidence type="ECO:0000313" key="6">
    <source>
        <dbReference type="EMBL" id="ETO02849.1"/>
    </source>
</evidence>
<dbReference type="PANTHER" id="PTHR22796:SF1">
    <property type="entry name" value="VWFA DOMAIN-CONTAINING PROTEIN"/>
    <property type="match status" value="1"/>
</dbReference>
<evidence type="ECO:0000256" key="2">
    <source>
        <dbReference type="ARBA" id="ARBA00023134"/>
    </source>
</evidence>
<evidence type="ECO:0000256" key="1">
    <source>
        <dbReference type="ARBA" id="ARBA00022741"/>
    </source>
</evidence>
<dbReference type="SUPFAM" id="SSF52540">
    <property type="entry name" value="P-loop containing nucleoside triphosphate hydrolases"/>
    <property type="match status" value="1"/>
</dbReference>
<dbReference type="GO" id="GO:0005525">
    <property type="term" value="F:GTP binding"/>
    <property type="evidence" value="ECO:0007669"/>
    <property type="project" value="UniProtKB-KW"/>
</dbReference>
<feature type="non-terminal residue" evidence="6">
    <location>
        <position position="1"/>
    </location>
</feature>
<keyword evidence="1" id="KW-0547">Nucleotide-binding</keyword>
<dbReference type="InterPro" id="IPR030383">
    <property type="entry name" value="G_VLIG_dom"/>
</dbReference>
<dbReference type="PROSITE" id="PS51717">
    <property type="entry name" value="G_VLIG"/>
    <property type="match status" value="1"/>
</dbReference>
<dbReference type="PANTHER" id="PTHR22796">
    <property type="entry name" value="URG4-RELATED"/>
    <property type="match status" value="1"/>
</dbReference>